<proteinExistence type="predicted"/>
<dbReference type="Gene3D" id="2.10.260.10">
    <property type="match status" value="1"/>
</dbReference>
<evidence type="ECO:0000313" key="2">
    <source>
        <dbReference type="Proteomes" id="UP000677687"/>
    </source>
</evidence>
<dbReference type="InterPro" id="IPR037914">
    <property type="entry name" value="SpoVT-AbrB_sf"/>
</dbReference>
<dbReference type="EMBL" id="JAGVWD010000043">
    <property type="protein sequence ID" value="MBS3057573.1"/>
    <property type="molecule type" value="Genomic_DNA"/>
</dbReference>
<keyword evidence="1" id="KW-0238">DNA-binding</keyword>
<reference evidence="1" key="1">
    <citation type="submission" date="2021-03" db="EMBL/GenBank/DDBJ databases">
        <authorList>
            <person name="Jaffe A."/>
        </authorList>
    </citation>
    <scope>NUCLEOTIDE SEQUENCE</scope>
    <source>
        <strain evidence="1">RIFCSPHIGHO2_01_FULL_AR10_44_11</strain>
    </source>
</reference>
<name>A0A8T4KRC0_9ARCH</name>
<gene>
    <name evidence="1" type="ORF">J4415_02995</name>
</gene>
<dbReference type="AlphaFoldDB" id="A0A8T4KRC0"/>
<sequence>MTHVNVNIHGQITLPAFIRKKHKIGTSTILEVADRDSEIVLKKAAVVEADIVNKLEALARKKKVTQKMLLKWCREARGKIYSECYG</sequence>
<dbReference type="GO" id="GO:0003677">
    <property type="term" value="F:DNA binding"/>
    <property type="evidence" value="ECO:0007669"/>
    <property type="project" value="UniProtKB-KW"/>
</dbReference>
<protein>
    <submittedName>
        <fullName evidence="1">AbrB/MazE/SpoVT family DNA-binding domain-containing protein</fullName>
    </submittedName>
</protein>
<reference evidence="1" key="2">
    <citation type="submission" date="2021-05" db="EMBL/GenBank/DDBJ databases">
        <title>Protein family content uncovers lineage relationships and bacterial pathway maintenance mechanisms in DPANN archaea.</title>
        <authorList>
            <person name="Castelle C.J."/>
            <person name="Meheust R."/>
            <person name="Jaffe A.L."/>
            <person name="Seitz K."/>
            <person name="Gong X."/>
            <person name="Baker B.J."/>
            <person name="Banfield J.F."/>
        </authorList>
    </citation>
    <scope>NUCLEOTIDE SEQUENCE</scope>
    <source>
        <strain evidence="1">RIFCSPHIGHO2_01_FULL_AR10_44_11</strain>
    </source>
</reference>
<dbReference type="Proteomes" id="UP000677687">
    <property type="component" value="Unassembled WGS sequence"/>
</dbReference>
<accession>A0A8T4KRC0</accession>
<comment type="caution">
    <text evidence="1">The sequence shown here is derived from an EMBL/GenBank/DDBJ whole genome shotgun (WGS) entry which is preliminary data.</text>
</comment>
<organism evidence="1 2">
    <name type="scientific">Candidatus Iainarchaeum sp</name>
    <dbReference type="NCBI Taxonomy" id="3101447"/>
    <lineage>
        <taxon>Archaea</taxon>
        <taxon>Candidatus Iainarchaeota</taxon>
        <taxon>Candidatus Iainarchaeia</taxon>
        <taxon>Candidatus Iainarchaeales</taxon>
        <taxon>Candidatus Iainarchaeaceae</taxon>
        <taxon>Candidatus Iainarchaeum</taxon>
    </lineage>
</organism>
<dbReference type="SUPFAM" id="SSF89447">
    <property type="entry name" value="AbrB/MazE/MraZ-like"/>
    <property type="match status" value="1"/>
</dbReference>
<evidence type="ECO:0000313" key="1">
    <source>
        <dbReference type="EMBL" id="MBS3057573.1"/>
    </source>
</evidence>